<dbReference type="EMBL" id="CP016279">
    <property type="protein sequence ID" value="ANP51739.1"/>
    <property type="molecule type" value="Genomic_DNA"/>
</dbReference>
<organism evidence="1 2">
    <name type="scientific">Streptomyces griseochromogenes</name>
    <dbReference type="NCBI Taxonomy" id="68214"/>
    <lineage>
        <taxon>Bacteria</taxon>
        <taxon>Bacillati</taxon>
        <taxon>Actinomycetota</taxon>
        <taxon>Actinomycetes</taxon>
        <taxon>Kitasatosporales</taxon>
        <taxon>Streptomycetaceae</taxon>
        <taxon>Streptomyces</taxon>
    </lineage>
</organism>
<gene>
    <name evidence="1" type="ORF">AVL59_21015</name>
</gene>
<evidence type="ECO:0000313" key="1">
    <source>
        <dbReference type="EMBL" id="ANP51739.1"/>
    </source>
</evidence>
<sequence length="170" mass="18335">MSAPSELGAGVLVRDVVRAVVRDCAPEEAVVVEGLLRYSDAEVLARLRRRRQRRDPLGFGFSEVAPLVTPVLWLALDGARKRVADAVVDSAAHGSASLWQRILRRRSKPEVIPVLTRAQQALVKEMVLDAAVEAGLSQQRAKRIADGVVAGLALAEPGEVRDESDAGEAR</sequence>
<dbReference type="AlphaFoldDB" id="A0A1B1AYU4"/>
<proteinExistence type="predicted"/>
<dbReference type="KEGG" id="sgs:AVL59_21015"/>
<reference evidence="1 2" key="1">
    <citation type="submission" date="2016-06" db="EMBL/GenBank/DDBJ databases">
        <title>Complete genome sequence of Streptomyces griseochromogenes ATCC 14511, the Blasticidin S producer.</title>
        <authorList>
            <person name="Wu L."/>
        </authorList>
    </citation>
    <scope>NUCLEOTIDE SEQUENCE [LARGE SCALE GENOMIC DNA]</scope>
    <source>
        <strain evidence="1 2">ATCC 14511</strain>
    </source>
</reference>
<evidence type="ECO:0000313" key="2">
    <source>
        <dbReference type="Proteomes" id="UP000092659"/>
    </source>
</evidence>
<accession>A0A1B1AYU4</accession>
<name>A0A1B1AYU4_9ACTN</name>
<dbReference type="Proteomes" id="UP000092659">
    <property type="component" value="Chromosome"/>
</dbReference>
<protein>
    <submittedName>
        <fullName evidence="1">Uncharacterized protein</fullName>
    </submittedName>
</protein>